<dbReference type="SUPFAM" id="SSF53756">
    <property type="entry name" value="UDP-Glycosyltransferase/glycogen phosphorylase"/>
    <property type="match status" value="1"/>
</dbReference>
<accession>A0A7T0C272</accession>
<evidence type="ECO:0000256" key="2">
    <source>
        <dbReference type="ARBA" id="ARBA00022679"/>
    </source>
</evidence>
<dbReference type="Proteomes" id="UP000594464">
    <property type="component" value="Chromosome"/>
</dbReference>
<dbReference type="Pfam" id="PF01075">
    <property type="entry name" value="Glyco_transf_9"/>
    <property type="match status" value="1"/>
</dbReference>
<evidence type="ECO:0000313" key="3">
    <source>
        <dbReference type="EMBL" id="QPJ65199.1"/>
    </source>
</evidence>
<keyword evidence="1" id="KW-0328">Glycosyltransferase</keyword>
<dbReference type="PANTHER" id="PTHR30160:SF1">
    <property type="entry name" value="LIPOPOLYSACCHARIDE 1,2-N-ACETYLGLUCOSAMINETRANSFERASE-RELATED"/>
    <property type="match status" value="1"/>
</dbReference>
<protein>
    <recommendedName>
        <fullName evidence="5">Glycosyltransferase family 9 protein</fullName>
    </recommendedName>
</protein>
<proteinExistence type="predicted"/>
<evidence type="ECO:0000313" key="4">
    <source>
        <dbReference type="Proteomes" id="UP000594464"/>
    </source>
</evidence>
<dbReference type="EMBL" id="CP048620">
    <property type="protein sequence ID" value="QPJ65199.1"/>
    <property type="molecule type" value="Genomic_DNA"/>
</dbReference>
<dbReference type="CDD" id="cd03789">
    <property type="entry name" value="GT9_LPS_heptosyltransferase"/>
    <property type="match status" value="1"/>
</dbReference>
<reference evidence="4" key="1">
    <citation type="submission" date="2020-02" db="EMBL/GenBank/DDBJ databases">
        <title>Genomic and physiological characterization of two novel Nitrospinaceae genera.</title>
        <authorList>
            <person name="Mueller A.J."/>
            <person name="Jung M.-Y."/>
            <person name="Strachan C.R."/>
            <person name="Herbold C.W."/>
            <person name="Kirkegaard R.H."/>
            <person name="Daims H."/>
        </authorList>
    </citation>
    <scope>NUCLEOTIDE SEQUENCE [LARGE SCALE GENOMIC DNA]</scope>
</reference>
<keyword evidence="2" id="KW-0808">Transferase</keyword>
<dbReference type="InterPro" id="IPR051199">
    <property type="entry name" value="LPS_LOS_Heptosyltrfase"/>
</dbReference>
<dbReference type="GO" id="GO:0009244">
    <property type="term" value="P:lipopolysaccharide core region biosynthetic process"/>
    <property type="evidence" value="ECO:0007669"/>
    <property type="project" value="TreeGrafter"/>
</dbReference>
<gene>
    <name evidence="3" type="ORF">G3M78_07275</name>
</gene>
<evidence type="ECO:0000256" key="1">
    <source>
        <dbReference type="ARBA" id="ARBA00022676"/>
    </source>
</evidence>
<sequence length="593" mass="66536">MTSQHTELSAIIAVVDTGQRLQQCLDSLRWIDSITVVSPTEDAGLQKCAESQGARYQTSASPSASRLWQAGLEASATSWTLLIRSNEIVTGQLRKSILQAMTSKPSRSARYRLPHTSVYLQKRLKRPLQSPSEPPSTLCFQPAGENALFPDIEEHAFEGELIHYGDATLETAIHNTLNRAQSFADEWHSSNSKQTSKNLVCEGVSATLRSLGNSLLTQKSYKEGFEGAVWTLTEALRTALGFLRYHEQYIRGGESLRRSLPNAKKILIIKLRDIGDNILLSPLFGNLKAAFPQLSQSVLTYDYSSPVFENHPDIERIYGISKTASQEEIRKMIEQLNAEGFDLVVNTHGGRVSSDILNGLDVEHKINNHYIGRNKYYTALTPISDHYRSSTQRDLDCLRVMGVEPTRIKPEIHLSDEEIAWARNELQAMGLDPQKKLIVVHPTAAVAIREWGMDRFGQLIQRLDALEDAQVLAICSPTERPRLDPLLAYSPHLKILHQTSIRQMMAAIHCAALVVDNDSSPSHVAAAFDIPAVVLFSQAIREIFRPYDEAADRHFVFYKDVDCRECGLTTCDDRICMDFTAEEVFHKCRTMLE</sequence>
<name>A0A7T0C272_9BACT</name>
<dbReference type="GO" id="GO:0008713">
    <property type="term" value="F:ADP-heptose-lipopolysaccharide heptosyltransferase activity"/>
    <property type="evidence" value="ECO:0007669"/>
    <property type="project" value="TreeGrafter"/>
</dbReference>
<organism evidence="3 4">
    <name type="scientific">Candidatus Nitrohelix vancouverensis</name>
    <dbReference type="NCBI Taxonomy" id="2705534"/>
    <lineage>
        <taxon>Bacteria</taxon>
        <taxon>Pseudomonadati</taxon>
        <taxon>Nitrospinota/Tectimicrobiota group</taxon>
        <taxon>Nitrospinota</taxon>
        <taxon>Nitrospinia</taxon>
        <taxon>Nitrospinales</taxon>
        <taxon>Nitrospinaceae</taxon>
        <taxon>Candidatus Nitrohelix</taxon>
    </lineage>
</organism>
<dbReference type="AlphaFoldDB" id="A0A7T0C272"/>
<dbReference type="InterPro" id="IPR002201">
    <property type="entry name" value="Glyco_trans_9"/>
</dbReference>
<dbReference type="PANTHER" id="PTHR30160">
    <property type="entry name" value="TETRAACYLDISACCHARIDE 4'-KINASE-RELATED"/>
    <property type="match status" value="1"/>
</dbReference>
<dbReference type="Gene3D" id="3.40.50.2000">
    <property type="entry name" value="Glycogen Phosphorylase B"/>
    <property type="match status" value="2"/>
</dbReference>
<dbReference type="GO" id="GO:0005829">
    <property type="term" value="C:cytosol"/>
    <property type="evidence" value="ECO:0007669"/>
    <property type="project" value="TreeGrafter"/>
</dbReference>
<dbReference type="KEGG" id="nva:G3M78_07275"/>
<evidence type="ECO:0008006" key="5">
    <source>
        <dbReference type="Google" id="ProtNLM"/>
    </source>
</evidence>